<dbReference type="EMBL" id="REFR01000003">
    <property type="protein sequence ID" value="RMB12658.1"/>
    <property type="molecule type" value="Genomic_DNA"/>
</dbReference>
<dbReference type="PROSITE" id="PS00104">
    <property type="entry name" value="EPSP_SYNTHASE_1"/>
    <property type="match status" value="1"/>
</dbReference>
<feature type="active site" description="Proton acceptor" evidence="8">
    <location>
        <position position="338"/>
    </location>
</feature>
<dbReference type="NCBIfam" id="TIGR01356">
    <property type="entry name" value="aroA"/>
    <property type="match status" value="1"/>
</dbReference>
<keyword evidence="6 8" id="KW-0057">Aromatic amino acid biosynthesis</keyword>
<feature type="binding site" evidence="8">
    <location>
        <position position="338"/>
    </location>
    <ligand>
        <name>3-phosphoshikimate</name>
        <dbReference type="ChEBI" id="CHEBI:145989"/>
    </ligand>
</feature>
<comment type="caution">
    <text evidence="8">Lacks conserved residue(s) required for the propagation of feature annotation.</text>
</comment>
<feature type="binding site" evidence="8">
    <location>
        <position position="185"/>
    </location>
    <ligand>
        <name>3-phosphoshikimate</name>
        <dbReference type="ChEBI" id="CHEBI:145989"/>
    </ligand>
</feature>
<comment type="catalytic activity">
    <reaction evidence="7">
        <text>3-phosphoshikimate + phosphoenolpyruvate = 5-O-(1-carboxyvinyl)-3-phosphoshikimate + phosphate</text>
        <dbReference type="Rhea" id="RHEA:21256"/>
        <dbReference type="ChEBI" id="CHEBI:43474"/>
        <dbReference type="ChEBI" id="CHEBI:57701"/>
        <dbReference type="ChEBI" id="CHEBI:58702"/>
        <dbReference type="ChEBI" id="CHEBI:145989"/>
        <dbReference type="EC" id="2.5.1.19"/>
    </reaction>
    <physiologicalReaction direction="left-to-right" evidence="7">
        <dbReference type="Rhea" id="RHEA:21257"/>
    </physiologicalReaction>
</comment>
<keyword evidence="5 8" id="KW-0808">Transferase</keyword>
<comment type="caution">
    <text evidence="11">The sequence shown here is derived from an EMBL/GenBank/DDBJ whole genome shotgun (WGS) entry which is preliminary data.</text>
</comment>
<keyword evidence="4 8" id="KW-0028">Amino-acid biosynthesis</keyword>
<dbReference type="GO" id="GO:0005737">
    <property type="term" value="C:cytoplasm"/>
    <property type="evidence" value="ECO:0007669"/>
    <property type="project" value="UniProtKB-SubCell"/>
</dbReference>
<dbReference type="InterPro" id="IPR001986">
    <property type="entry name" value="Enolpyruvate_Tfrase_dom"/>
</dbReference>
<dbReference type="AlphaFoldDB" id="A0A3M0CT62"/>
<dbReference type="InterPro" id="IPR036968">
    <property type="entry name" value="Enolpyruvate_Tfrase_sf"/>
</dbReference>
<evidence type="ECO:0000256" key="8">
    <source>
        <dbReference type="HAMAP-Rule" id="MF_00210"/>
    </source>
</evidence>
<dbReference type="GO" id="GO:0003866">
    <property type="term" value="F:3-phosphoshikimate 1-carboxyvinyltransferase activity"/>
    <property type="evidence" value="ECO:0007669"/>
    <property type="project" value="UniProtKB-UniRule"/>
</dbReference>
<evidence type="ECO:0000313" key="11">
    <source>
        <dbReference type="EMBL" id="RMB12658.1"/>
    </source>
</evidence>
<sequence length="479" mass="49446">MVTDPVPSESLSYDRPLKLIAHPVRHLRGTARVPGDKSLSHRAIMLSALAVGKSFISGLLEGEDVLATAAAMRALGATVTRVGAGAWEVHGVGVGGLATPVQALDMGNSGTSTRLLMGLLASHDLTATFVGDASLTRRPMARIIDPITLIGASVSAREGRFLPLTLVGTPEPLPIDYSPAVASAQVKSAVLLAGLNTPGTTIVREKVATRDHTERLLTAMGADLRVDRDGESGAGRIIRLAGHAELNPITLSVPGDISSAAFPVVAAAALPGSDILIEGVGVNPLRSGIVDALIAMGSDIRLENMQTLSGEPVADIRVRGGKLHAIDGVPGDPSRMIDEFPVLFVAAACAHGTSRFTGLAELRVKESDRLSAMAHALAQAGIRVEELEDGLVIHGCGGLVPGGGHVDPRLDHRIAMSGAILGLLAERPVHVDDATPIATSFPDFATVMGALGADIELTGPHSPEPSASRAVFLNGQNND</sequence>
<evidence type="ECO:0000256" key="6">
    <source>
        <dbReference type="ARBA" id="ARBA00023141"/>
    </source>
</evidence>
<comment type="pathway">
    <text evidence="1 8">Metabolic intermediate biosynthesis; chorismate biosynthesis; chorismate from D-erythrose 4-phosphate and phosphoenolpyruvate: step 6/7.</text>
</comment>
<dbReference type="GO" id="GO:0009423">
    <property type="term" value="P:chorismate biosynthetic process"/>
    <property type="evidence" value="ECO:0007669"/>
    <property type="project" value="UniProtKB-UniRule"/>
</dbReference>
<dbReference type="FunCoup" id="A0A3M0CT62">
    <property type="interactions" value="495"/>
</dbReference>
<dbReference type="Gene3D" id="3.65.10.10">
    <property type="entry name" value="Enolpyruvate transferase domain"/>
    <property type="match status" value="2"/>
</dbReference>
<feature type="binding site" evidence="8">
    <location>
        <position position="413"/>
    </location>
    <ligand>
        <name>phosphoenolpyruvate</name>
        <dbReference type="ChEBI" id="CHEBI:58702"/>
    </ligand>
</feature>
<dbReference type="InterPro" id="IPR023193">
    <property type="entry name" value="EPSP_synthase_CS"/>
</dbReference>
<name>A0A3M0CT62_9PROT</name>
<evidence type="ECO:0000259" key="10">
    <source>
        <dbReference type="Pfam" id="PF00275"/>
    </source>
</evidence>
<comment type="subcellular location">
    <subcellularLocation>
        <location evidence="8">Cytoplasm</location>
    </subcellularLocation>
</comment>
<keyword evidence="3 8" id="KW-0963">Cytoplasm</keyword>
<dbReference type="UniPathway" id="UPA00053">
    <property type="reaction ID" value="UER00089"/>
</dbReference>
<dbReference type="FunFam" id="3.65.10.10:FF:000005">
    <property type="entry name" value="3-phosphoshikimate 1-carboxyvinyltransferase"/>
    <property type="match status" value="1"/>
</dbReference>
<dbReference type="GO" id="GO:0008652">
    <property type="term" value="P:amino acid biosynthetic process"/>
    <property type="evidence" value="ECO:0007669"/>
    <property type="project" value="UniProtKB-KW"/>
</dbReference>
<feature type="binding site" evidence="8">
    <location>
        <position position="42"/>
    </location>
    <ligand>
        <name>3-phosphoshikimate</name>
        <dbReference type="ChEBI" id="CHEBI:145989"/>
    </ligand>
</feature>
<feature type="binding site" evidence="8">
    <location>
        <position position="138"/>
    </location>
    <ligand>
        <name>phosphoenolpyruvate</name>
        <dbReference type="ChEBI" id="CHEBI:58702"/>
    </ligand>
</feature>
<evidence type="ECO:0000256" key="3">
    <source>
        <dbReference type="ARBA" id="ARBA00022490"/>
    </source>
</evidence>
<evidence type="ECO:0000313" key="12">
    <source>
        <dbReference type="Proteomes" id="UP000271227"/>
    </source>
</evidence>
<organism evidence="11 12">
    <name type="scientific">Eilatimonas milleporae</name>
    <dbReference type="NCBI Taxonomy" id="911205"/>
    <lineage>
        <taxon>Bacteria</taxon>
        <taxon>Pseudomonadati</taxon>
        <taxon>Pseudomonadota</taxon>
        <taxon>Alphaproteobacteria</taxon>
        <taxon>Kordiimonadales</taxon>
        <taxon>Kordiimonadaceae</taxon>
        <taxon>Eilatimonas</taxon>
    </lineage>
</organism>
<feature type="binding site" evidence="8">
    <location>
        <position position="38"/>
    </location>
    <ligand>
        <name>3-phosphoshikimate</name>
        <dbReference type="ChEBI" id="CHEBI:145989"/>
    </ligand>
</feature>
<keyword evidence="12" id="KW-1185">Reference proteome</keyword>
<evidence type="ECO:0000256" key="2">
    <source>
        <dbReference type="ARBA" id="ARBA00009948"/>
    </source>
</evidence>
<feature type="region of interest" description="Disordered" evidence="9">
    <location>
        <begin position="459"/>
        <end position="479"/>
    </location>
</feature>
<feature type="binding site" evidence="8">
    <location>
        <position position="365"/>
    </location>
    <ligand>
        <name>3-phosphoshikimate</name>
        <dbReference type="ChEBI" id="CHEBI:145989"/>
    </ligand>
</feature>
<reference evidence="11 12" key="1">
    <citation type="submission" date="2018-10" db="EMBL/GenBank/DDBJ databases">
        <title>Genomic Encyclopedia of Archaeal and Bacterial Type Strains, Phase II (KMG-II): from individual species to whole genera.</title>
        <authorList>
            <person name="Goeker M."/>
        </authorList>
    </citation>
    <scope>NUCLEOTIDE SEQUENCE [LARGE SCALE GENOMIC DNA]</scope>
    <source>
        <strain evidence="11 12">DSM 25217</strain>
    </source>
</reference>
<feature type="domain" description="Enolpyruvate transferase" evidence="10">
    <location>
        <begin position="24"/>
        <end position="447"/>
    </location>
</feature>
<feature type="binding site" evidence="8">
    <location>
        <position position="37"/>
    </location>
    <ligand>
        <name>phosphoenolpyruvate</name>
        <dbReference type="ChEBI" id="CHEBI:58702"/>
    </ligand>
</feature>
<dbReference type="PIRSF" id="PIRSF000505">
    <property type="entry name" value="EPSPS"/>
    <property type="match status" value="1"/>
</dbReference>
<dbReference type="HAMAP" id="MF_00210">
    <property type="entry name" value="EPSP_synth"/>
    <property type="match status" value="1"/>
</dbReference>
<evidence type="ECO:0000256" key="7">
    <source>
        <dbReference type="ARBA" id="ARBA00044633"/>
    </source>
</evidence>
<dbReference type="PROSITE" id="PS00885">
    <property type="entry name" value="EPSP_SYNTHASE_2"/>
    <property type="match status" value="1"/>
</dbReference>
<dbReference type="EC" id="2.5.1.19" evidence="8"/>
<dbReference type="PANTHER" id="PTHR21090:SF5">
    <property type="entry name" value="PENTAFUNCTIONAL AROM POLYPEPTIDE"/>
    <property type="match status" value="1"/>
</dbReference>
<dbReference type="InParanoid" id="A0A3M0CT62"/>
<dbReference type="Pfam" id="PF00275">
    <property type="entry name" value="EPSP_synthase"/>
    <property type="match status" value="1"/>
</dbReference>
<comment type="subunit">
    <text evidence="8">Monomer.</text>
</comment>
<evidence type="ECO:0000256" key="9">
    <source>
        <dbReference type="SAM" id="MobiDB-lite"/>
    </source>
</evidence>
<dbReference type="CDD" id="cd01556">
    <property type="entry name" value="EPSP_synthase"/>
    <property type="match status" value="1"/>
</dbReference>
<protein>
    <recommendedName>
        <fullName evidence="8">3-phosphoshikimate 1-carboxyvinyltransferase</fullName>
        <ecNumber evidence="8">2.5.1.19</ecNumber>
    </recommendedName>
    <alternativeName>
        <fullName evidence="8">5-enolpyruvylshikimate-3-phosphate synthase</fullName>
        <shortName evidence="8">EPSP synthase</shortName>
        <shortName evidence="8">EPSPS</shortName>
    </alternativeName>
</protein>
<gene>
    <name evidence="8" type="primary">aroA</name>
    <name evidence="11" type="ORF">BXY39_0165</name>
</gene>
<proteinExistence type="inferred from homology"/>
<dbReference type="Proteomes" id="UP000271227">
    <property type="component" value="Unassembled WGS sequence"/>
</dbReference>
<accession>A0A3M0CT62</accession>
<feature type="binding site" evidence="8">
    <location>
        <position position="183"/>
    </location>
    <ligand>
        <name>3-phosphoshikimate</name>
        <dbReference type="ChEBI" id="CHEBI:145989"/>
    </ligand>
</feature>
<dbReference type="InterPro" id="IPR006264">
    <property type="entry name" value="EPSP_synthase"/>
</dbReference>
<dbReference type="InterPro" id="IPR013792">
    <property type="entry name" value="RNA3'P_cycl/enolpyr_Trfase_a/b"/>
</dbReference>
<evidence type="ECO:0000256" key="5">
    <source>
        <dbReference type="ARBA" id="ARBA00022679"/>
    </source>
</evidence>
<comment type="function">
    <text evidence="8">Catalyzes the transfer of the enolpyruvyl moiety of phosphoenolpyruvate (PEP) to the 5-hydroxyl of shikimate-3-phosphate (S3P) to produce enolpyruvyl shikimate-3-phosphate and inorganic phosphate.</text>
</comment>
<evidence type="ECO:0000256" key="4">
    <source>
        <dbReference type="ARBA" id="ARBA00022605"/>
    </source>
</evidence>
<dbReference type="SUPFAM" id="SSF55205">
    <property type="entry name" value="EPT/RTPC-like"/>
    <property type="match status" value="1"/>
</dbReference>
<feature type="binding site" evidence="8">
    <location>
        <position position="185"/>
    </location>
    <ligand>
        <name>phosphoenolpyruvate</name>
        <dbReference type="ChEBI" id="CHEBI:58702"/>
    </ligand>
</feature>
<feature type="binding site" evidence="8">
    <location>
        <position position="369"/>
    </location>
    <ligand>
        <name>phosphoenolpyruvate</name>
        <dbReference type="ChEBI" id="CHEBI:58702"/>
    </ligand>
</feature>
<dbReference type="PANTHER" id="PTHR21090">
    <property type="entry name" value="AROM/DEHYDROQUINATE SYNTHASE"/>
    <property type="match status" value="1"/>
</dbReference>
<comment type="similarity">
    <text evidence="2 8">Belongs to the EPSP synthase family.</text>
</comment>
<feature type="binding site" evidence="8">
    <location>
        <position position="37"/>
    </location>
    <ligand>
        <name>3-phosphoshikimate</name>
        <dbReference type="ChEBI" id="CHEBI:145989"/>
    </ligand>
</feature>
<dbReference type="GO" id="GO:0009073">
    <property type="term" value="P:aromatic amino acid family biosynthetic process"/>
    <property type="evidence" value="ECO:0007669"/>
    <property type="project" value="UniProtKB-KW"/>
</dbReference>
<feature type="binding site" evidence="8">
    <location>
        <position position="110"/>
    </location>
    <ligand>
        <name>phosphoenolpyruvate</name>
        <dbReference type="ChEBI" id="CHEBI:58702"/>
    </ligand>
</feature>
<evidence type="ECO:0000256" key="1">
    <source>
        <dbReference type="ARBA" id="ARBA00004811"/>
    </source>
</evidence>